<sequence>MDWKDYLDDTSDALNRIRKVKPQIGEGFTALHKATMAPGALSTKEKELQALAIGISQRCTDCIGFHVRAAQRAGATREELIDTIGVAVMMGGGPAYMYGAKAIDAWDDLG</sequence>
<dbReference type="RefSeq" id="WP_085886971.1">
    <property type="nucleotide sequence ID" value="NZ_FWFN01000002.1"/>
</dbReference>
<dbReference type="Proteomes" id="UP000193963">
    <property type="component" value="Unassembled WGS sequence"/>
</dbReference>
<dbReference type="AlphaFoldDB" id="A0A1X6YPW9"/>
<dbReference type="InterPro" id="IPR003779">
    <property type="entry name" value="CMD-like"/>
</dbReference>
<dbReference type="EMBL" id="FWFN01000002">
    <property type="protein sequence ID" value="SLN27703.1"/>
    <property type="molecule type" value="Genomic_DNA"/>
</dbReference>
<reference evidence="2 3" key="1">
    <citation type="submission" date="2017-03" db="EMBL/GenBank/DDBJ databases">
        <authorList>
            <person name="Afonso C.L."/>
            <person name="Miller P.J."/>
            <person name="Scott M.A."/>
            <person name="Spackman E."/>
            <person name="Goraichik I."/>
            <person name="Dimitrov K.M."/>
            <person name="Suarez D.L."/>
            <person name="Swayne D.E."/>
        </authorList>
    </citation>
    <scope>NUCLEOTIDE SEQUENCE [LARGE SCALE GENOMIC DNA]</scope>
    <source>
        <strain evidence="2 3">CECT 7751</strain>
    </source>
</reference>
<name>A0A1X6YPW9_9RHOB</name>
<protein>
    <submittedName>
        <fullName evidence="2">Carboxymuconolactone decarboxylase family protein</fullName>
    </submittedName>
</protein>
<dbReference type="InterPro" id="IPR004675">
    <property type="entry name" value="AhpD_core"/>
</dbReference>
<dbReference type="PANTHER" id="PTHR33930:SF2">
    <property type="entry name" value="BLR3452 PROTEIN"/>
    <property type="match status" value="1"/>
</dbReference>
<dbReference type="SUPFAM" id="SSF69118">
    <property type="entry name" value="AhpD-like"/>
    <property type="match status" value="1"/>
</dbReference>
<evidence type="ECO:0000313" key="3">
    <source>
        <dbReference type="Proteomes" id="UP000193963"/>
    </source>
</evidence>
<accession>A0A1X6YPW9</accession>
<evidence type="ECO:0000313" key="2">
    <source>
        <dbReference type="EMBL" id="SLN27703.1"/>
    </source>
</evidence>
<dbReference type="Pfam" id="PF02627">
    <property type="entry name" value="CMD"/>
    <property type="match status" value="1"/>
</dbReference>
<evidence type="ECO:0000259" key="1">
    <source>
        <dbReference type="Pfam" id="PF02627"/>
    </source>
</evidence>
<dbReference type="InterPro" id="IPR029032">
    <property type="entry name" value="AhpD-like"/>
</dbReference>
<dbReference type="Gene3D" id="1.20.1290.10">
    <property type="entry name" value="AhpD-like"/>
    <property type="match status" value="1"/>
</dbReference>
<organism evidence="2 3">
    <name type="scientific">Pseudooceanicola marinus</name>
    <dbReference type="NCBI Taxonomy" id="396013"/>
    <lineage>
        <taxon>Bacteria</taxon>
        <taxon>Pseudomonadati</taxon>
        <taxon>Pseudomonadota</taxon>
        <taxon>Alphaproteobacteria</taxon>
        <taxon>Rhodobacterales</taxon>
        <taxon>Paracoccaceae</taxon>
        <taxon>Pseudooceanicola</taxon>
    </lineage>
</organism>
<keyword evidence="3" id="KW-1185">Reference proteome</keyword>
<dbReference type="PANTHER" id="PTHR33930">
    <property type="entry name" value="ALKYL HYDROPEROXIDE REDUCTASE AHPD"/>
    <property type="match status" value="1"/>
</dbReference>
<dbReference type="GO" id="GO:0051920">
    <property type="term" value="F:peroxiredoxin activity"/>
    <property type="evidence" value="ECO:0007669"/>
    <property type="project" value="InterPro"/>
</dbReference>
<dbReference type="OrthoDB" id="1683318at2"/>
<proteinExistence type="predicted"/>
<dbReference type="NCBIfam" id="TIGR00778">
    <property type="entry name" value="ahpD_dom"/>
    <property type="match status" value="1"/>
</dbReference>
<feature type="domain" description="Carboxymuconolactone decarboxylase-like" evidence="1">
    <location>
        <begin position="22"/>
        <end position="104"/>
    </location>
</feature>
<gene>
    <name evidence="2" type="ORF">PSM7751_01072</name>
</gene>